<dbReference type="Proteomes" id="UP001177934">
    <property type="component" value="Chromosome"/>
</dbReference>
<gene>
    <name evidence="1" type="ORF">QNN11_16095</name>
</gene>
<dbReference type="AlphaFoldDB" id="A0AA95KVE3"/>
<reference evidence="1" key="1">
    <citation type="journal article" date="2023" name="Nat. Commun.">
        <title>Identification of a novel Human Milk Oligosaccharides utilization cluster in the infant gut commensal Bacteroides dorei.</title>
        <authorList>
            <person name="Kijner S."/>
            <person name="Ennis D."/>
            <person name="Shmorak S."/>
            <person name="Florentin A."/>
            <person name="Yassour M."/>
        </authorList>
    </citation>
    <scope>NUCLEOTIDE SEQUENCE</scope>
    <source>
        <strain evidence="1">2</strain>
    </source>
</reference>
<evidence type="ECO:0000313" key="2">
    <source>
        <dbReference type="Proteomes" id="UP001177934"/>
    </source>
</evidence>
<sequence>MKKYLFNPYRGIYYEDGINKTGIKVLVVGDSHYCKGGCNESDRDLCLKNPFEKKICSVDDSYLCDYNMDNIYYYLKDSSDYKTYIRLSSIFLQEQCIGKNENEESQKDYIWSHIAYTNYLQKILPTTNSTSKNYDFSNYSFDMFISALKVIQPLPDLLFLIGNNVRGAFTENMANLNKHLQPISGVRNKEWLFRGRILDKDMIFCVLKHPGWKHYSKDIQNENIERFKEALKNAKEVI</sequence>
<name>A0AA95KVE3_9BACT</name>
<organism evidence="1 2">
    <name type="scientific">Phocaeicola dorei</name>
    <dbReference type="NCBI Taxonomy" id="357276"/>
    <lineage>
        <taxon>Bacteria</taxon>
        <taxon>Pseudomonadati</taxon>
        <taxon>Bacteroidota</taxon>
        <taxon>Bacteroidia</taxon>
        <taxon>Bacteroidales</taxon>
        <taxon>Bacteroidaceae</taxon>
        <taxon>Phocaeicola</taxon>
    </lineage>
</organism>
<evidence type="ECO:0000313" key="1">
    <source>
        <dbReference type="EMBL" id="WHX08933.1"/>
    </source>
</evidence>
<protein>
    <submittedName>
        <fullName evidence="1">Uncharacterized protein</fullName>
    </submittedName>
</protein>
<accession>A0AA95KVE3</accession>
<proteinExistence type="predicted"/>
<dbReference type="EMBL" id="CP126056">
    <property type="protein sequence ID" value="WHX08933.1"/>
    <property type="molecule type" value="Genomic_DNA"/>
</dbReference>